<dbReference type="Proteomes" id="UP000261560">
    <property type="component" value="Unplaced"/>
</dbReference>
<evidence type="ECO:0000256" key="1">
    <source>
        <dbReference type="ARBA" id="ARBA00022859"/>
    </source>
</evidence>
<evidence type="ECO:0000256" key="4">
    <source>
        <dbReference type="SAM" id="MobiDB-lite"/>
    </source>
</evidence>
<keyword evidence="2" id="KW-1064">Adaptive immunity</keyword>
<feature type="domain" description="Ig-like" evidence="5">
    <location>
        <begin position="4"/>
        <end position="119"/>
    </location>
</feature>
<dbReference type="InterPro" id="IPR036179">
    <property type="entry name" value="Ig-like_dom_sf"/>
</dbReference>
<dbReference type="GO" id="GO:0019814">
    <property type="term" value="C:immunoglobulin complex"/>
    <property type="evidence" value="ECO:0007669"/>
    <property type="project" value="UniProtKB-KW"/>
</dbReference>
<dbReference type="Ensembl" id="ENSOMET00000025095.1">
    <property type="protein sequence ID" value="ENSOMEP00000032687.1"/>
    <property type="gene ID" value="ENSOMEG00000018234.1"/>
</dbReference>
<evidence type="ECO:0000313" key="6">
    <source>
        <dbReference type="Ensembl" id="ENSOMEP00000032687.1"/>
    </source>
</evidence>
<dbReference type="GeneTree" id="ENSGT01150000286993"/>
<evidence type="ECO:0000256" key="2">
    <source>
        <dbReference type="ARBA" id="ARBA00023130"/>
    </source>
</evidence>
<dbReference type="GO" id="GO:0005576">
    <property type="term" value="C:extracellular region"/>
    <property type="evidence" value="ECO:0007669"/>
    <property type="project" value="UniProtKB-ARBA"/>
</dbReference>
<sequence>HKILRIILIVYMDLKIKPGQSLTISCRVSGYSLTTSGYGTGWVRQREGKLMDWIFVVWYDGSSNQNEALKNKFSFSRDTSAGTVTITGQNLQPEDTAVYYCVRVNHSDTNKHKPVQKLSSYEDTQFTNRERQFNIYTHIDLKHTFFFLTEAESPTFLCIFVVLEVCVLKGAVKIGEKVLTGHLLIAHRDAPSPSHQQPYMSMVLLKLVGRAHQLFAGSDVQALPHQGSYMSKVQIKSRGGTNPCSGHRRGATGR</sequence>
<dbReference type="SMART" id="SM00406">
    <property type="entry name" value="IGv"/>
    <property type="match status" value="1"/>
</dbReference>
<dbReference type="GO" id="GO:0002250">
    <property type="term" value="P:adaptive immune response"/>
    <property type="evidence" value="ECO:0007669"/>
    <property type="project" value="UniProtKB-KW"/>
</dbReference>
<evidence type="ECO:0000256" key="3">
    <source>
        <dbReference type="ARBA" id="ARBA00043265"/>
    </source>
</evidence>
<evidence type="ECO:0000259" key="5">
    <source>
        <dbReference type="PROSITE" id="PS50835"/>
    </source>
</evidence>
<dbReference type="InterPro" id="IPR013783">
    <property type="entry name" value="Ig-like_fold"/>
</dbReference>
<dbReference type="Pfam" id="PF07686">
    <property type="entry name" value="V-set"/>
    <property type="match status" value="1"/>
</dbReference>
<keyword evidence="1" id="KW-0391">Immunity</keyword>
<dbReference type="PROSITE" id="PS50835">
    <property type="entry name" value="IG_LIKE"/>
    <property type="match status" value="1"/>
</dbReference>
<keyword evidence="3" id="KW-1280">Immunoglobulin</keyword>
<dbReference type="InterPro" id="IPR013106">
    <property type="entry name" value="Ig_V-set"/>
</dbReference>
<accession>A0A3B3DRB7</accession>
<evidence type="ECO:0000313" key="7">
    <source>
        <dbReference type="Proteomes" id="UP000261560"/>
    </source>
</evidence>
<dbReference type="InterPro" id="IPR007110">
    <property type="entry name" value="Ig-like_dom"/>
</dbReference>
<dbReference type="AlphaFoldDB" id="A0A3B3DRB7"/>
<feature type="region of interest" description="Disordered" evidence="4">
    <location>
        <begin position="235"/>
        <end position="254"/>
    </location>
</feature>
<dbReference type="Gene3D" id="2.60.40.10">
    <property type="entry name" value="Immunoglobulins"/>
    <property type="match status" value="1"/>
</dbReference>
<reference evidence="6" key="2">
    <citation type="submission" date="2025-09" db="UniProtKB">
        <authorList>
            <consortium name="Ensembl"/>
        </authorList>
    </citation>
    <scope>IDENTIFICATION</scope>
</reference>
<dbReference type="STRING" id="30732.ENSOMEP00000032687"/>
<proteinExistence type="predicted"/>
<reference evidence="6" key="1">
    <citation type="submission" date="2025-08" db="UniProtKB">
        <authorList>
            <consortium name="Ensembl"/>
        </authorList>
    </citation>
    <scope>IDENTIFICATION</scope>
</reference>
<dbReference type="PaxDb" id="30732-ENSOMEP00000032687"/>
<keyword evidence="7" id="KW-1185">Reference proteome</keyword>
<protein>
    <recommendedName>
        <fullName evidence="5">Ig-like domain-containing protein</fullName>
    </recommendedName>
</protein>
<name>A0A3B3DRB7_ORYME</name>
<dbReference type="PANTHER" id="PTHR23266">
    <property type="entry name" value="IMMUNOGLOBULIN HEAVY CHAIN"/>
    <property type="match status" value="1"/>
</dbReference>
<organism evidence="6 7">
    <name type="scientific">Oryzias melastigma</name>
    <name type="common">Marine medaka</name>
    <dbReference type="NCBI Taxonomy" id="30732"/>
    <lineage>
        <taxon>Eukaryota</taxon>
        <taxon>Metazoa</taxon>
        <taxon>Chordata</taxon>
        <taxon>Craniata</taxon>
        <taxon>Vertebrata</taxon>
        <taxon>Euteleostomi</taxon>
        <taxon>Actinopterygii</taxon>
        <taxon>Neopterygii</taxon>
        <taxon>Teleostei</taxon>
        <taxon>Neoteleostei</taxon>
        <taxon>Acanthomorphata</taxon>
        <taxon>Ovalentaria</taxon>
        <taxon>Atherinomorphae</taxon>
        <taxon>Beloniformes</taxon>
        <taxon>Adrianichthyidae</taxon>
        <taxon>Oryziinae</taxon>
        <taxon>Oryzias</taxon>
    </lineage>
</organism>
<dbReference type="InterPro" id="IPR050199">
    <property type="entry name" value="IgHV"/>
</dbReference>
<dbReference type="SUPFAM" id="SSF48726">
    <property type="entry name" value="Immunoglobulin"/>
    <property type="match status" value="1"/>
</dbReference>